<dbReference type="InterPro" id="IPR008226">
    <property type="entry name" value="Mini3_fam"/>
</dbReference>
<dbReference type="Pfam" id="PF00636">
    <property type="entry name" value="Ribonuclease_3"/>
    <property type="match status" value="1"/>
</dbReference>
<feature type="active site" evidence="4">
    <location>
        <position position="24"/>
    </location>
</feature>
<comment type="similarity">
    <text evidence="4">Belongs to the MrnC RNase family.</text>
</comment>
<keyword evidence="4" id="KW-0460">Magnesium</keyword>
<evidence type="ECO:0000313" key="7">
    <source>
        <dbReference type="Proteomes" id="UP000242310"/>
    </source>
</evidence>
<comment type="subunit">
    <text evidence="4">Homodimer.</text>
</comment>
<dbReference type="InterPro" id="IPR000999">
    <property type="entry name" value="RNase_III_dom"/>
</dbReference>
<keyword evidence="7" id="KW-1185">Reference proteome</keyword>
<dbReference type="SUPFAM" id="SSF69065">
    <property type="entry name" value="RNase III domain-like"/>
    <property type="match status" value="1"/>
</dbReference>
<dbReference type="GO" id="GO:0019843">
    <property type="term" value="F:rRNA binding"/>
    <property type="evidence" value="ECO:0007669"/>
    <property type="project" value="UniProtKB-UniRule"/>
</dbReference>
<dbReference type="CDD" id="cd00593">
    <property type="entry name" value="RIBOc"/>
    <property type="match status" value="1"/>
</dbReference>
<gene>
    <name evidence="4" type="primary">mrnC</name>
    <name evidence="6" type="ORF">B0H94_11916</name>
</gene>
<name>A0A2P8H534_9BACI</name>
<evidence type="ECO:0000259" key="5">
    <source>
        <dbReference type="SMART" id="SM00535"/>
    </source>
</evidence>
<comment type="cofactor">
    <cofactor evidence="4">
        <name>Mg(2+)</name>
        <dbReference type="ChEBI" id="CHEBI:18420"/>
    </cofactor>
</comment>
<keyword evidence="4" id="KW-0699">rRNA-binding</keyword>
<comment type="caution">
    <text evidence="6">The sequence shown here is derived from an EMBL/GenBank/DDBJ whole genome shotgun (WGS) entry which is preliminary data.</text>
</comment>
<keyword evidence="1 4" id="KW-0540">Nuclease</keyword>
<keyword evidence="4" id="KW-0698">rRNA processing</keyword>
<keyword evidence="2 4" id="KW-0255">Endonuclease</keyword>
<dbReference type="PANTHER" id="PTHR34276">
    <property type="entry name" value="MINI-RIBONUCLEASE 3"/>
    <property type="match status" value="1"/>
</dbReference>
<organism evidence="6 7">
    <name type="scientific">Salsuginibacillus halophilus</name>
    <dbReference type="NCBI Taxonomy" id="517424"/>
    <lineage>
        <taxon>Bacteria</taxon>
        <taxon>Bacillati</taxon>
        <taxon>Bacillota</taxon>
        <taxon>Bacilli</taxon>
        <taxon>Bacillales</taxon>
        <taxon>Bacillaceae</taxon>
        <taxon>Salsuginibacillus</taxon>
    </lineage>
</organism>
<reference evidence="6 7" key="1">
    <citation type="submission" date="2018-03" db="EMBL/GenBank/DDBJ databases">
        <title>Genomic Encyclopedia of Type Strains, Phase III (KMG-III): the genomes of soil and plant-associated and newly described type strains.</title>
        <authorList>
            <person name="Whitman W."/>
        </authorList>
    </citation>
    <scope>NUCLEOTIDE SEQUENCE [LARGE SCALE GENOMIC DNA]</scope>
    <source>
        <strain evidence="6 7">CGMCC 1.07653</strain>
    </source>
</reference>
<comment type="function">
    <text evidence="4">Involved in correct processing of both the 5' and 3' ends of 23S rRNA precursor. Processes 30S rRNA precursor transcript even in absence of ribonuclease 3 (Rnc); Rnc processes 30S rRNA into smaller rRNA precursors.</text>
</comment>
<keyword evidence="4" id="KW-0963">Cytoplasm</keyword>
<dbReference type="PIRSF" id="PIRSF005520">
    <property type="entry name" value="UCP005520"/>
    <property type="match status" value="1"/>
</dbReference>
<evidence type="ECO:0000256" key="1">
    <source>
        <dbReference type="ARBA" id="ARBA00022722"/>
    </source>
</evidence>
<protein>
    <recommendedName>
        <fullName evidence="4">Mini-ribonuclease 3</fullName>
        <shortName evidence="4">Mini-3</shortName>
        <shortName evidence="4">Mini-RNase 3</shortName>
        <ecNumber evidence="4">3.1.26.-</ecNumber>
    </recommendedName>
    <alternativeName>
        <fullName evidence="4">Mini-RNase III</fullName>
        <shortName evidence="4">Mini-III</shortName>
    </alternativeName>
</protein>
<feature type="domain" description="RNase III" evidence="5">
    <location>
        <begin position="2"/>
        <end position="134"/>
    </location>
</feature>
<sequence length="143" mass="15843">MMEPLETIVDPKQANPILLAYVGDAVQEVYVRMHVINQGVAKPNELHKASTAYVSAYAQAKAAHDFIEQDVLTAEEAAVLRRGRNAKSTVPKSADPATYRYSTGFEALIGYLYLMDRQERLRTLIAQALKMADEGKEGGSERE</sequence>
<dbReference type="Gene3D" id="1.10.1520.10">
    <property type="entry name" value="Ribonuclease III domain"/>
    <property type="match status" value="1"/>
</dbReference>
<dbReference type="HAMAP" id="MF_01468">
    <property type="entry name" value="RNase_Mini_III"/>
    <property type="match status" value="1"/>
</dbReference>
<proteinExistence type="inferred from homology"/>
<dbReference type="GO" id="GO:0004525">
    <property type="term" value="F:ribonuclease III activity"/>
    <property type="evidence" value="ECO:0007669"/>
    <property type="project" value="InterPro"/>
</dbReference>
<dbReference type="SMART" id="SM00535">
    <property type="entry name" value="RIBOc"/>
    <property type="match status" value="1"/>
</dbReference>
<dbReference type="PANTHER" id="PTHR34276:SF1">
    <property type="entry name" value="MINI-RIBONUCLEASE 3"/>
    <property type="match status" value="1"/>
</dbReference>
<dbReference type="Proteomes" id="UP000242310">
    <property type="component" value="Unassembled WGS sequence"/>
</dbReference>
<evidence type="ECO:0000256" key="3">
    <source>
        <dbReference type="ARBA" id="ARBA00022801"/>
    </source>
</evidence>
<dbReference type="GO" id="GO:0005737">
    <property type="term" value="C:cytoplasm"/>
    <property type="evidence" value="ECO:0007669"/>
    <property type="project" value="UniProtKB-SubCell"/>
</dbReference>
<dbReference type="EC" id="3.1.26.-" evidence="4"/>
<dbReference type="AlphaFoldDB" id="A0A2P8H534"/>
<evidence type="ECO:0000256" key="2">
    <source>
        <dbReference type="ARBA" id="ARBA00022759"/>
    </source>
</evidence>
<comment type="subcellular location">
    <subcellularLocation>
        <location evidence="4">Cytoplasm</location>
    </subcellularLocation>
</comment>
<evidence type="ECO:0000313" key="6">
    <source>
        <dbReference type="EMBL" id="PSL41304.1"/>
    </source>
</evidence>
<keyword evidence="3 4" id="KW-0378">Hydrolase</keyword>
<dbReference type="EMBL" id="PYAV01000019">
    <property type="protein sequence ID" value="PSL41304.1"/>
    <property type="molecule type" value="Genomic_DNA"/>
</dbReference>
<dbReference type="InterPro" id="IPR036389">
    <property type="entry name" value="RNase_III_sf"/>
</dbReference>
<dbReference type="GO" id="GO:0006364">
    <property type="term" value="P:rRNA processing"/>
    <property type="evidence" value="ECO:0007669"/>
    <property type="project" value="UniProtKB-UniRule"/>
</dbReference>
<evidence type="ECO:0000256" key="4">
    <source>
        <dbReference type="HAMAP-Rule" id="MF_01468"/>
    </source>
</evidence>
<keyword evidence="4" id="KW-0694">RNA-binding</keyword>
<accession>A0A2P8H534</accession>
<keyword evidence="4" id="KW-0690">Ribosome biogenesis</keyword>